<keyword evidence="1" id="KW-1133">Transmembrane helix</keyword>
<evidence type="ECO:0000313" key="3">
    <source>
        <dbReference type="Proteomes" id="UP000249204"/>
    </source>
</evidence>
<protein>
    <submittedName>
        <fullName evidence="2">Uncharacterized protein</fullName>
    </submittedName>
</protein>
<comment type="caution">
    <text evidence="2">The sequence shown here is derived from an EMBL/GenBank/DDBJ whole genome shotgun (WGS) entry which is preliminary data.</text>
</comment>
<evidence type="ECO:0000256" key="1">
    <source>
        <dbReference type="SAM" id="Phobius"/>
    </source>
</evidence>
<dbReference type="AlphaFoldDB" id="A0A2W6NEE6"/>
<reference evidence="2 3" key="1">
    <citation type="submission" date="2018-06" db="EMBL/GenBank/DDBJ databases">
        <title>Isolation of heavy metals resistant Paenibacillus silvae NC2 from Gold-Copper mine in ZiJin, China.</title>
        <authorList>
            <person name="Xu J."/>
            <person name="Mazhar H.S."/>
            <person name="Rensing C."/>
        </authorList>
    </citation>
    <scope>NUCLEOTIDE SEQUENCE [LARGE SCALE GENOMIC DNA]</scope>
    <source>
        <strain evidence="2 3">NC2</strain>
    </source>
</reference>
<sequence>MVWTIDWIKAMWKSGVIGSVIMPLIAVLIGWWLANWRADRKEKRAEQNQRLKLLHMLRHELNTVLKHYDAKGKYYLRNPLTGQIVNNSSLLNVEDHKELLERLWEYMRGYESLNTAIESIPAMTTPKRKVIFDMSKRWWGDYDLVKYNKLSKHVDDEIEITINGSVKYIIDAAKPLLEEVEKQIRLIENT</sequence>
<gene>
    <name evidence="2" type="ORF">DN757_17600</name>
</gene>
<feature type="transmembrane region" description="Helical" evidence="1">
    <location>
        <begin position="12"/>
        <end position="34"/>
    </location>
</feature>
<proteinExistence type="predicted"/>
<evidence type="ECO:0000313" key="2">
    <source>
        <dbReference type="EMBL" id="PZT54344.1"/>
    </source>
</evidence>
<dbReference type="Proteomes" id="UP000249204">
    <property type="component" value="Unassembled WGS sequence"/>
</dbReference>
<name>A0A2W6NEE6_9BACL</name>
<keyword evidence="1" id="KW-0472">Membrane</keyword>
<dbReference type="RefSeq" id="WP_111271500.1">
    <property type="nucleotide sequence ID" value="NZ_QKWW01000048.1"/>
</dbReference>
<organism evidence="2 3">
    <name type="scientific">Paenibacillus silvae</name>
    <dbReference type="NCBI Taxonomy" id="1325358"/>
    <lineage>
        <taxon>Bacteria</taxon>
        <taxon>Bacillati</taxon>
        <taxon>Bacillota</taxon>
        <taxon>Bacilli</taxon>
        <taxon>Bacillales</taxon>
        <taxon>Paenibacillaceae</taxon>
        <taxon>Paenibacillus</taxon>
    </lineage>
</organism>
<accession>A0A2W6NEE6</accession>
<keyword evidence="1" id="KW-0812">Transmembrane</keyword>
<dbReference type="EMBL" id="QKWW01000048">
    <property type="protein sequence ID" value="PZT54344.1"/>
    <property type="molecule type" value="Genomic_DNA"/>
</dbReference>